<dbReference type="STRING" id="692418.SAMN04488029_1076"/>
<reference evidence="2 3" key="1">
    <citation type="submission" date="2017-04" db="EMBL/GenBank/DDBJ databases">
        <authorList>
            <person name="Afonso C.L."/>
            <person name="Miller P.J."/>
            <person name="Scott M.A."/>
            <person name="Spackman E."/>
            <person name="Goraichik I."/>
            <person name="Dimitrov K.M."/>
            <person name="Suarez D.L."/>
            <person name="Swayne D.E."/>
        </authorList>
    </citation>
    <scope>NUCLEOTIDE SEQUENCE [LARGE SCALE GENOMIC DNA]</scope>
    <source>
        <strain evidence="2 3">DSM 26133</strain>
    </source>
</reference>
<keyword evidence="1" id="KW-0732">Signal</keyword>
<dbReference type="EMBL" id="FWYF01000001">
    <property type="protein sequence ID" value="SMD32725.1"/>
    <property type="molecule type" value="Genomic_DNA"/>
</dbReference>
<feature type="signal peptide" evidence="1">
    <location>
        <begin position="1"/>
        <end position="18"/>
    </location>
</feature>
<dbReference type="RefSeq" id="WP_084371373.1">
    <property type="nucleotide sequence ID" value="NZ_FWYF01000001.1"/>
</dbReference>
<dbReference type="AlphaFoldDB" id="A0A1W2G7R5"/>
<feature type="chain" id="PRO_5012054453" description="Peptidase MA superfamily protein" evidence="1">
    <location>
        <begin position="19"/>
        <end position="591"/>
    </location>
</feature>
<name>A0A1W2G7R5_REIFA</name>
<sequence>MKNLTTLSLLLLAVNVSAQIKIPKEKWTQLYEQGRYKDVYSEALSLRKKEYGKSATVDFFIAKSLCAGGQKDKSIEWFDYILKNYKIEAESKKKIGNDRTSCARPNPSIADRGTFDLDILQTLASMETPESTSRGKGGSTSFDCDKSPESFITKYKVSEEELQSRLFALNESNAAISKFQRILGPDYQVKQSGRFNLITYRDPNFDNQKAQAVSQALQSAFNFYVSYYSLRPPDKLLTVCLLPSKQKLQETALKLHGIQIPSANWGYSNIADLTLLGWADKDHIGTLIHELFHLMIRTDIGDAPPWLDEGIASLYEQSQWHDNYMAGTVKNWRTEVLRKAYNSYELKSRIPRLKNFLMHDWDEFDGSKAGDICNVSINYAYGRNFIVYLQETQKLQMVFELMKSRTVIDPYYNLTTASSVEIVQRSFGLSIDEIENNFLKWLMPVINDRGTSNPSQGWVKGGQQSGQQQIRYQPTLQQEYETPQLTVSEILSAIEVHVWIDHSDQSGNAVAFNYYIQAPPEVLNNVKIVKYQRMDNTFSERKSGKFIFGTQANNNFGFKGYQWGSINYVLIAIETVDQQFSEAKEYRLIYD</sequence>
<keyword evidence="3" id="KW-1185">Reference proteome</keyword>
<gene>
    <name evidence="2" type="ORF">SAMN04488029_1076</name>
</gene>
<accession>A0A1W2G7R5</accession>
<organism evidence="2 3">
    <name type="scientific">Reichenbachiella faecimaris</name>
    <dbReference type="NCBI Taxonomy" id="692418"/>
    <lineage>
        <taxon>Bacteria</taxon>
        <taxon>Pseudomonadati</taxon>
        <taxon>Bacteroidota</taxon>
        <taxon>Cytophagia</taxon>
        <taxon>Cytophagales</taxon>
        <taxon>Reichenbachiellaceae</taxon>
        <taxon>Reichenbachiella</taxon>
    </lineage>
</organism>
<evidence type="ECO:0000313" key="2">
    <source>
        <dbReference type="EMBL" id="SMD32725.1"/>
    </source>
</evidence>
<dbReference type="OrthoDB" id="256673at2"/>
<evidence type="ECO:0000256" key="1">
    <source>
        <dbReference type="SAM" id="SignalP"/>
    </source>
</evidence>
<evidence type="ECO:0000313" key="3">
    <source>
        <dbReference type="Proteomes" id="UP000192472"/>
    </source>
</evidence>
<evidence type="ECO:0008006" key="4">
    <source>
        <dbReference type="Google" id="ProtNLM"/>
    </source>
</evidence>
<proteinExistence type="predicted"/>
<protein>
    <recommendedName>
        <fullName evidence="4">Peptidase MA superfamily protein</fullName>
    </recommendedName>
</protein>
<dbReference type="Proteomes" id="UP000192472">
    <property type="component" value="Unassembled WGS sequence"/>
</dbReference>